<evidence type="ECO:0000256" key="3">
    <source>
        <dbReference type="SAM" id="Phobius"/>
    </source>
</evidence>
<feature type="transmembrane region" description="Helical" evidence="3">
    <location>
        <begin position="47"/>
        <end position="67"/>
    </location>
</feature>
<accession>A0A2A5BA84</accession>
<organism evidence="5 6">
    <name type="scientific">SAR86 cluster bacterium</name>
    <dbReference type="NCBI Taxonomy" id="2030880"/>
    <lineage>
        <taxon>Bacteria</taxon>
        <taxon>Pseudomonadati</taxon>
        <taxon>Pseudomonadota</taxon>
        <taxon>Gammaproteobacteria</taxon>
        <taxon>SAR86 cluster</taxon>
    </lineage>
</organism>
<dbReference type="InterPro" id="IPR036291">
    <property type="entry name" value="NAD(P)-bd_dom_sf"/>
</dbReference>
<dbReference type="InterPro" id="IPR051203">
    <property type="entry name" value="Polysaccharide_Synthase-Rel"/>
</dbReference>
<feature type="transmembrane region" description="Helical" evidence="3">
    <location>
        <begin position="79"/>
        <end position="99"/>
    </location>
</feature>
<evidence type="ECO:0000256" key="1">
    <source>
        <dbReference type="ARBA" id="ARBA00007430"/>
    </source>
</evidence>
<protein>
    <recommendedName>
        <fullName evidence="4">Polysaccharide biosynthesis protein CapD-like domain-containing protein</fullName>
    </recommendedName>
</protein>
<dbReference type="PANTHER" id="PTHR43318:SF1">
    <property type="entry name" value="POLYSACCHARIDE BIOSYNTHESIS PROTEIN EPSC-RELATED"/>
    <property type="match status" value="1"/>
</dbReference>
<comment type="similarity">
    <text evidence="1">Belongs to the polysaccharide synthase family.</text>
</comment>
<proteinExistence type="inferred from homology"/>
<keyword evidence="3" id="KW-0472">Membrane</keyword>
<keyword evidence="3" id="KW-0812">Transmembrane</keyword>
<dbReference type="SUPFAM" id="SSF51735">
    <property type="entry name" value="NAD(P)-binding Rossmann-fold domains"/>
    <property type="match status" value="1"/>
</dbReference>
<feature type="compositionally biased region" description="Basic and acidic residues" evidence="2">
    <location>
        <begin position="629"/>
        <end position="644"/>
    </location>
</feature>
<feature type="transmembrane region" description="Helical" evidence="3">
    <location>
        <begin position="111"/>
        <end position="130"/>
    </location>
</feature>
<dbReference type="Proteomes" id="UP000218327">
    <property type="component" value="Unassembled WGS sequence"/>
</dbReference>
<name>A0A2A5BA84_9GAMM</name>
<evidence type="ECO:0000259" key="4">
    <source>
        <dbReference type="Pfam" id="PF02719"/>
    </source>
</evidence>
<dbReference type="InterPro" id="IPR003869">
    <property type="entry name" value="Polysac_CapD-like"/>
</dbReference>
<keyword evidence="3" id="KW-1133">Transmembrane helix</keyword>
<dbReference type="PANTHER" id="PTHR43318">
    <property type="entry name" value="UDP-N-ACETYLGLUCOSAMINE 4,6-DEHYDRATASE"/>
    <property type="match status" value="1"/>
</dbReference>
<dbReference type="Gene3D" id="3.40.50.720">
    <property type="entry name" value="NAD(P)-binding Rossmann-like Domain"/>
    <property type="match status" value="2"/>
</dbReference>
<feature type="domain" description="Polysaccharide biosynthesis protein CapD-like" evidence="4">
    <location>
        <begin position="284"/>
        <end position="579"/>
    </location>
</feature>
<dbReference type="Pfam" id="PF13727">
    <property type="entry name" value="CoA_binding_3"/>
    <property type="match status" value="1"/>
</dbReference>
<dbReference type="InterPro" id="IPR029063">
    <property type="entry name" value="SAM-dependent_MTases_sf"/>
</dbReference>
<dbReference type="EMBL" id="NVVJ01000002">
    <property type="protein sequence ID" value="PCJ28477.1"/>
    <property type="molecule type" value="Genomic_DNA"/>
</dbReference>
<reference evidence="6" key="1">
    <citation type="submission" date="2017-08" db="EMBL/GenBank/DDBJ databases">
        <title>A dynamic microbial community with high functional redundancy inhabits the cold, oxic subseafloor aquifer.</title>
        <authorList>
            <person name="Tully B.J."/>
            <person name="Wheat C.G."/>
            <person name="Glazer B.T."/>
            <person name="Huber J.A."/>
        </authorList>
    </citation>
    <scope>NUCLEOTIDE SEQUENCE [LARGE SCALE GENOMIC DNA]</scope>
</reference>
<gene>
    <name evidence="5" type="ORF">COA96_01150</name>
</gene>
<feature type="transmembrane region" description="Helical" evidence="3">
    <location>
        <begin position="15"/>
        <end position="35"/>
    </location>
</feature>
<sequence length="653" mass="72496">MHLYSIPLSRSVKQILMMIADSVMIILALVFSFQLLGKDFFALDQRFYFYLSIATTLSILVFIRIGLYRAIVLYMGLQSGFLVLQGVTIASCLVAASYFFSQTPESSDFSILPIFWMIALLFIGGSRFVAKVMLQNLIQNFRPKEPVIIYGAGSSGMQLVAALQNGDQYLPVAFVDDSHRMLGNTVHGVRVYSPNSLYELIESFSVRQILLAIPSATHAERKEILNRLEHLPVHVKTVPDLFDMVSGKVGVDEIRDIDIEDLLGRDIVPPNPELLGACISNQSVMVTGAGGSIGSELCRQIVAINPARLVLLDIFEYGLYELESELQQKLATIENGDKIEIISLLGSVCNKEQMENAIKSFKVDTVYHVAAYKQVPMVEKNIVEGAHNNIFGTLVPAQAAEKYKVKNFVLISTDKAVRPTNIMGATKRFAEQVLQAMAQRGSDTKFSMVRFGNVLGSSGSVVPLFRRQISMGGPVTVTHPEVTRYFMTVQEAAQLVIQAGSMAKGGDVFVLDMHEPIKIIDLAKKMVHLMGYDVKDENSYRGDISIEYTGLRPGEKLYEELLIGESVTGTMHPKIMRAEEETLPWETLEALLSRLAVACKTIDLQKIRALLMEAVDGFEPKEGASDPLWDLRHSTHSDIDKSEPNKITPLFKD</sequence>
<dbReference type="Pfam" id="PF02719">
    <property type="entry name" value="Polysacc_synt_2"/>
    <property type="match status" value="1"/>
</dbReference>
<dbReference type="CDD" id="cd05237">
    <property type="entry name" value="UDP_invert_4-6DH_SDR_e"/>
    <property type="match status" value="1"/>
</dbReference>
<dbReference type="AlphaFoldDB" id="A0A2A5BA84"/>
<dbReference type="SUPFAM" id="SSF53335">
    <property type="entry name" value="S-adenosyl-L-methionine-dependent methyltransferases"/>
    <property type="match status" value="1"/>
</dbReference>
<feature type="region of interest" description="Disordered" evidence="2">
    <location>
        <begin position="629"/>
        <end position="653"/>
    </location>
</feature>
<evidence type="ECO:0000256" key="2">
    <source>
        <dbReference type="SAM" id="MobiDB-lite"/>
    </source>
</evidence>
<evidence type="ECO:0000313" key="6">
    <source>
        <dbReference type="Proteomes" id="UP000218327"/>
    </source>
</evidence>
<evidence type="ECO:0000313" key="5">
    <source>
        <dbReference type="EMBL" id="PCJ28477.1"/>
    </source>
</evidence>
<comment type="caution">
    <text evidence="5">The sequence shown here is derived from an EMBL/GenBank/DDBJ whole genome shotgun (WGS) entry which is preliminary data.</text>
</comment>